<accession>A0A1I8A938</accession>
<dbReference type="WBParaSite" id="L893_g34085.t1">
    <property type="protein sequence ID" value="L893_g34085.t1"/>
    <property type="gene ID" value="L893_g34085"/>
</dbReference>
<reference evidence="3" key="1">
    <citation type="submission" date="2016-11" db="UniProtKB">
        <authorList>
            <consortium name="WormBaseParasite"/>
        </authorList>
    </citation>
    <scope>IDENTIFICATION</scope>
</reference>
<feature type="region of interest" description="Disordered" evidence="1">
    <location>
        <begin position="77"/>
        <end position="100"/>
    </location>
</feature>
<feature type="compositionally biased region" description="Acidic residues" evidence="1">
    <location>
        <begin position="77"/>
        <end position="94"/>
    </location>
</feature>
<evidence type="ECO:0000313" key="3">
    <source>
        <dbReference type="WBParaSite" id="L893_g34085.t1"/>
    </source>
</evidence>
<sequence length="100" mass="11392">MPSTEEHNLHSTEWGKDGFIRGIRLYTSPRRLKTDKADKLKTESTCRGDRLLKMDLSKSSQHLVFKDVLVVLVVADGSEEAQNEEDGQDNDTESDERNIE</sequence>
<name>A0A1I8A938_9BILA</name>
<evidence type="ECO:0000256" key="1">
    <source>
        <dbReference type="SAM" id="MobiDB-lite"/>
    </source>
</evidence>
<evidence type="ECO:0000313" key="2">
    <source>
        <dbReference type="Proteomes" id="UP000095287"/>
    </source>
</evidence>
<dbReference type="Proteomes" id="UP000095287">
    <property type="component" value="Unplaced"/>
</dbReference>
<organism evidence="2 3">
    <name type="scientific">Steinernema glaseri</name>
    <dbReference type="NCBI Taxonomy" id="37863"/>
    <lineage>
        <taxon>Eukaryota</taxon>
        <taxon>Metazoa</taxon>
        <taxon>Ecdysozoa</taxon>
        <taxon>Nematoda</taxon>
        <taxon>Chromadorea</taxon>
        <taxon>Rhabditida</taxon>
        <taxon>Tylenchina</taxon>
        <taxon>Panagrolaimomorpha</taxon>
        <taxon>Strongyloidoidea</taxon>
        <taxon>Steinernematidae</taxon>
        <taxon>Steinernema</taxon>
    </lineage>
</organism>
<proteinExistence type="predicted"/>
<keyword evidence="2" id="KW-1185">Reference proteome</keyword>
<protein>
    <submittedName>
        <fullName evidence="3">Uncharacterized protein</fullName>
    </submittedName>
</protein>
<dbReference type="AlphaFoldDB" id="A0A1I8A938"/>